<evidence type="ECO:0000259" key="4">
    <source>
        <dbReference type="PROSITE" id="PS50067"/>
    </source>
</evidence>
<dbReference type="GO" id="GO:0007018">
    <property type="term" value="P:microtubule-based movement"/>
    <property type="evidence" value="ECO:0007669"/>
    <property type="project" value="InterPro"/>
</dbReference>
<dbReference type="AlphaFoldDB" id="A0A3L6L0V1"/>
<dbReference type="Gene3D" id="3.40.850.10">
    <property type="entry name" value="Kinesin motor domain"/>
    <property type="match status" value="1"/>
</dbReference>
<feature type="compositionally biased region" description="Polar residues" evidence="3">
    <location>
        <begin position="30"/>
        <end position="44"/>
    </location>
</feature>
<proteinExistence type="inferred from homology"/>
<dbReference type="Proteomes" id="UP000266743">
    <property type="component" value="Chromosome 11"/>
</dbReference>
<dbReference type="PROSITE" id="PS50067">
    <property type="entry name" value="KINESIN_MOTOR_2"/>
    <property type="match status" value="1"/>
</dbReference>
<dbReference type="GO" id="GO:0008017">
    <property type="term" value="F:microtubule binding"/>
    <property type="evidence" value="ECO:0007669"/>
    <property type="project" value="InterPro"/>
</dbReference>
<sequence length="669" mass="75098">MQRLAGKRQRQHEASDLVPKSAEPARSKNSRNTASEPGSGSLRHNSIGGGDMMWKRKTKELREQIVQLAALYATKARETEEVQDAIEEMVVSHEAELAGVVAGDESHRRRHFDALVHLRAREDGCHSERQRALDETVVLQQQRTELERAHDRLREDIVIQSDALEQLQREIEEQSEELLEEQRKLDAIVEHHNLMKDATYGFSGEVQEIMRELERIRVDKERVERAGKQTEILRRQLYSQCEEMKGTIRVYCRVKGGLNSESVAAGPVPDVRSGSSNPCGDPDLCLSETPREDSVSSRSTMQTTVSANPACIYASKEIGQIRRDAPVGRFIFPDGDATEKRSICVLLSRNNATSTGRQESKETFTFDRVFDGTATQEAVYADVEPLVNCAVDGYRVCVFAYGQTGSGKTYSMQGDQHDGQRCGITPRALRTVFKRREELEADGWKYQLSCYFVEIYNEVIRDLLQEASLYEPGGAAASQPNYHIIKQSNETGSTSISGVTEKRINSFEDFRRLYDIAMKNRSTAKTMINDRSSRSHCIFVLRIMGEHAGMRQRSEGALCMVDLAGSERVHESGVQGKQFKEAVNINRSLLDLGKCISALNKSGSVAPWRNCKLTYLLQNYLGAKGGKMLMLVTVSDQEEHLTESINSLRFAKRVNQTAIGPSTKRVGNF</sequence>
<feature type="compositionally biased region" description="Basic residues" evidence="3">
    <location>
        <begin position="1"/>
        <end position="10"/>
    </location>
</feature>
<reference evidence="5" key="1">
    <citation type="submission" date="2018-09" db="EMBL/GenBank/DDBJ databases">
        <title>whole genome sequence of T. equiperdum IVM-t1 strain.</title>
        <authorList>
            <person name="Suganuma K."/>
        </authorList>
    </citation>
    <scope>NUCLEOTIDE SEQUENCE [LARGE SCALE GENOMIC DNA]</scope>
    <source>
        <strain evidence="5">IVM-t1</strain>
    </source>
</reference>
<feature type="binding site" evidence="1">
    <location>
        <begin position="402"/>
        <end position="409"/>
    </location>
    <ligand>
        <name>ATP</name>
        <dbReference type="ChEBI" id="CHEBI:30616"/>
    </ligand>
</feature>
<accession>A0A3L6L0V1</accession>
<feature type="region of interest" description="Disordered" evidence="3">
    <location>
        <begin position="1"/>
        <end position="51"/>
    </location>
</feature>
<gene>
    <name evidence="5" type="ORF">DPX39_110061400</name>
</gene>
<dbReference type="PRINTS" id="PR00380">
    <property type="entry name" value="KINESINHEAVY"/>
</dbReference>
<dbReference type="GO" id="GO:0005524">
    <property type="term" value="F:ATP binding"/>
    <property type="evidence" value="ECO:0007669"/>
    <property type="project" value="UniProtKB-UniRule"/>
</dbReference>
<feature type="domain" description="Kinesin motor" evidence="4">
    <location>
        <begin position="247"/>
        <end position="657"/>
    </location>
</feature>
<evidence type="ECO:0000313" key="5">
    <source>
        <dbReference type="EMBL" id="RHW68160.1"/>
    </source>
</evidence>
<keyword evidence="1" id="KW-0547">Nucleotide-binding</keyword>
<feature type="coiled-coil region" evidence="2">
    <location>
        <begin position="129"/>
        <end position="226"/>
    </location>
</feature>
<evidence type="ECO:0000256" key="1">
    <source>
        <dbReference type="PROSITE-ProRule" id="PRU00283"/>
    </source>
</evidence>
<dbReference type="Pfam" id="PF00225">
    <property type="entry name" value="Kinesin"/>
    <property type="match status" value="1"/>
</dbReference>
<comment type="caution">
    <text evidence="5">The sequence shown here is derived from an EMBL/GenBank/DDBJ whole genome shotgun (WGS) entry which is preliminary data.</text>
</comment>
<keyword evidence="2" id="KW-0175">Coiled coil</keyword>
<dbReference type="PANTHER" id="PTHR47972:SF28">
    <property type="entry name" value="KINESIN-LIKE PROTEIN KLP-3"/>
    <property type="match status" value="1"/>
</dbReference>
<dbReference type="GO" id="GO:0015630">
    <property type="term" value="C:microtubule cytoskeleton"/>
    <property type="evidence" value="ECO:0007669"/>
    <property type="project" value="TreeGrafter"/>
</dbReference>
<keyword evidence="1" id="KW-0067">ATP-binding</keyword>
<dbReference type="SUPFAM" id="SSF52540">
    <property type="entry name" value="P-loop containing nucleoside triphosphate hydrolases"/>
    <property type="match status" value="1"/>
</dbReference>
<dbReference type="InterPro" id="IPR036961">
    <property type="entry name" value="Kinesin_motor_dom_sf"/>
</dbReference>
<dbReference type="GO" id="GO:0003777">
    <property type="term" value="F:microtubule motor activity"/>
    <property type="evidence" value="ECO:0007669"/>
    <property type="project" value="InterPro"/>
</dbReference>
<organism evidence="5">
    <name type="scientific">Trypanosoma brucei equiperdum</name>
    <dbReference type="NCBI Taxonomy" id="630700"/>
    <lineage>
        <taxon>Eukaryota</taxon>
        <taxon>Discoba</taxon>
        <taxon>Euglenozoa</taxon>
        <taxon>Kinetoplastea</taxon>
        <taxon>Metakinetoplastina</taxon>
        <taxon>Trypanosomatida</taxon>
        <taxon>Trypanosomatidae</taxon>
        <taxon>Trypanosoma</taxon>
    </lineage>
</organism>
<feature type="region of interest" description="Disordered" evidence="3">
    <location>
        <begin position="265"/>
        <end position="302"/>
    </location>
</feature>
<dbReference type="PANTHER" id="PTHR47972">
    <property type="entry name" value="KINESIN-LIKE PROTEIN KLP-3"/>
    <property type="match status" value="1"/>
</dbReference>
<dbReference type="EMBL" id="QSBY01000011">
    <property type="protein sequence ID" value="RHW68160.1"/>
    <property type="molecule type" value="Genomic_DNA"/>
</dbReference>
<dbReference type="InterPro" id="IPR027640">
    <property type="entry name" value="Kinesin-like_fam"/>
</dbReference>
<name>A0A3L6L0V1_9TRYP</name>
<keyword evidence="1" id="KW-0505">Motor protein</keyword>
<comment type="similarity">
    <text evidence="1">Belongs to the TRAFAC class myosin-kinesin ATPase superfamily. Kinesin family.</text>
</comment>
<evidence type="ECO:0000256" key="2">
    <source>
        <dbReference type="SAM" id="Coils"/>
    </source>
</evidence>
<dbReference type="InterPro" id="IPR027417">
    <property type="entry name" value="P-loop_NTPase"/>
</dbReference>
<dbReference type="SMART" id="SM00129">
    <property type="entry name" value="KISc"/>
    <property type="match status" value="1"/>
</dbReference>
<dbReference type="InterPro" id="IPR001752">
    <property type="entry name" value="Kinesin_motor_dom"/>
</dbReference>
<protein>
    <submittedName>
        <fullName evidence="5">C-terminal motor kinesin</fullName>
    </submittedName>
</protein>
<evidence type="ECO:0000256" key="3">
    <source>
        <dbReference type="SAM" id="MobiDB-lite"/>
    </source>
</evidence>